<gene>
    <name evidence="10" type="primary">PNC2</name>
    <name evidence="10" type="ORF">SPIL2461_LOCUS843</name>
</gene>
<keyword evidence="4 8" id="KW-0812">Transmembrane</keyword>
<evidence type="ECO:0000256" key="7">
    <source>
        <dbReference type="ARBA" id="ARBA00023136"/>
    </source>
</evidence>
<keyword evidence="7 8" id="KW-0472">Membrane</keyword>
<protein>
    <submittedName>
        <fullName evidence="10">PNC2 protein</fullName>
    </submittedName>
</protein>
<dbReference type="Gene3D" id="1.50.40.10">
    <property type="entry name" value="Mitochondrial carrier domain"/>
    <property type="match status" value="1"/>
</dbReference>
<dbReference type="SUPFAM" id="SSF103506">
    <property type="entry name" value="Mitochondrial carrier"/>
    <property type="match status" value="1"/>
</dbReference>
<proteinExistence type="inferred from homology"/>
<feature type="repeat" description="Solcar" evidence="8">
    <location>
        <begin position="5"/>
        <end position="107"/>
    </location>
</feature>
<name>A0A812IWF0_SYMPI</name>
<comment type="similarity">
    <text evidence="2 9">Belongs to the mitochondrial carrier (TC 2.A.29) family.</text>
</comment>
<evidence type="ECO:0000313" key="10">
    <source>
        <dbReference type="EMBL" id="CAE7174393.1"/>
    </source>
</evidence>
<dbReference type="Proteomes" id="UP000649617">
    <property type="component" value="Unassembled WGS sequence"/>
</dbReference>
<dbReference type="InterPro" id="IPR023395">
    <property type="entry name" value="MCP_dom_sf"/>
</dbReference>
<comment type="caution">
    <text evidence="10">The sequence shown here is derived from an EMBL/GenBank/DDBJ whole genome shotgun (WGS) entry which is preliminary data.</text>
</comment>
<evidence type="ECO:0000256" key="4">
    <source>
        <dbReference type="ARBA" id="ARBA00022692"/>
    </source>
</evidence>
<dbReference type="GO" id="GO:0016020">
    <property type="term" value="C:membrane"/>
    <property type="evidence" value="ECO:0007669"/>
    <property type="project" value="UniProtKB-SubCell"/>
</dbReference>
<keyword evidence="5" id="KW-0677">Repeat</keyword>
<dbReference type="PROSITE" id="PS50920">
    <property type="entry name" value="SOLCAR"/>
    <property type="match status" value="3"/>
</dbReference>
<accession>A0A812IWF0</accession>
<evidence type="ECO:0000256" key="6">
    <source>
        <dbReference type="ARBA" id="ARBA00022989"/>
    </source>
</evidence>
<feature type="repeat" description="Solcar" evidence="8">
    <location>
        <begin position="217"/>
        <end position="315"/>
    </location>
</feature>
<dbReference type="InterPro" id="IPR018108">
    <property type="entry name" value="MCP_transmembrane"/>
</dbReference>
<dbReference type="EMBL" id="CAJNIZ010000762">
    <property type="protein sequence ID" value="CAE7174393.1"/>
    <property type="molecule type" value="Genomic_DNA"/>
</dbReference>
<feature type="repeat" description="Solcar" evidence="8">
    <location>
        <begin position="115"/>
        <end position="197"/>
    </location>
</feature>
<evidence type="ECO:0000256" key="2">
    <source>
        <dbReference type="ARBA" id="ARBA00006375"/>
    </source>
</evidence>
<dbReference type="OrthoDB" id="428293at2759"/>
<dbReference type="GO" id="GO:0015217">
    <property type="term" value="F:ADP transmembrane transporter activity"/>
    <property type="evidence" value="ECO:0007669"/>
    <property type="project" value="TreeGrafter"/>
</dbReference>
<sequence>MDASIEGFVKALGGGVGALFSTTTLYPLEVTKTKVQAFAGKASTDEDDDAEKHKAMANTFHALSYTWHKEGPWALLAPWAPGWSSTCVDQFVFNFVYYYFYESFMALWRSVIGRVTYRANMLIATSAGAVMQLTTLPLQNHSTRMQTQTVQRGNLATAVAMYQEDGLGAFYKGLLPCLLLSVNASIQDTIYDTIKEIWLRRVNLSAKQHQAQVRIGLTAGQAFWLGLGSKLIASTVCYPLTRVKQMCQAQTKRSKTRQGATKDGEVAPLNMFQMAMQVYKADGLQGFVYGIEGQVFNASLKAALNRMVKERIQVLIFFLLFPQRFRKMREAALAQVQQ</sequence>
<evidence type="ECO:0000256" key="5">
    <source>
        <dbReference type="ARBA" id="ARBA00022737"/>
    </source>
</evidence>
<dbReference type="PANTHER" id="PTHR45939">
    <property type="entry name" value="PEROXISOMAL MEMBRANE PROTEIN PMP34-RELATED"/>
    <property type="match status" value="1"/>
</dbReference>
<evidence type="ECO:0000256" key="1">
    <source>
        <dbReference type="ARBA" id="ARBA00004141"/>
    </source>
</evidence>
<dbReference type="Pfam" id="PF00153">
    <property type="entry name" value="Mito_carr"/>
    <property type="match status" value="3"/>
</dbReference>
<comment type="subcellular location">
    <subcellularLocation>
        <location evidence="1">Membrane</location>
        <topology evidence="1">Multi-pass membrane protein</topology>
    </subcellularLocation>
</comment>
<dbReference type="PANTHER" id="PTHR45939:SF1">
    <property type="entry name" value="MITOCHONDRIAL THIAMINE PYROPHOSPHATE CARRIER 1-RELATED"/>
    <property type="match status" value="1"/>
</dbReference>
<evidence type="ECO:0000313" key="11">
    <source>
        <dbReference type="Proteomes" id="UP000649617"/>
    </source>
</evidence>
<reference evidence="10" key="1">
    <citation type="submission" date="2021-02" db="EMBL/GenBank/DDBJ databases">
        <authorList>
            <person name="Dougan E. K."/>
            <person name="Rhodes N."/>
            <person name="Thang M."/>
            <person name="Chan C."/>
        </authorList>
    </citation>
    <scope>NUCLEOTIDE SEQUENCE</scope>
</reference>
<keyword evidence="6" id="KW-1133">Transmembrane helix</keyword>
<dbReference type="InterPro" id="IPR052217">
    <property type="entry name" value="Mito/Peroxisomal_Carrier"/>
</dbReference>
<dbReference type="AlphaFoldDB" id="A0A812IWF0"/>
<evidence type="ECO:0000256" key="9">
    <source>
        <dbReference type="RuleBase" id="RU000488"/>
    </source>
</evidence>
<evidence type="ECO:0000256" key="8">
    <source>
        <dbReference type="PROSITE-ProRule" id="PRU00282"/>
    </source>
</evidence>
<keyword evidence="11" id="KW-1185">Reference proteome</keyword>
<evidence type="ECO:0000256" key="3">
    <source>
        <dbReference type="ARBA" id="ARBA00022448"/>
    </source>
</evidence>
<organism evidence="10 11">
    <name type="scientific">Symbiodinium pilosum</name>
    <name type="common">Dinoflagellate</name>
    <dbReference type="NCBI Taxonomy" id="2952"/>
    <lineage>
        <taxon>Eukaryota</taxon>
        <taxon>Sar</taxon>
        <taxon>Alveolata</taxon>
        <taxon>Dinophyceae</taxon>
        <taxon>Suessiales</taxon>
        <taxon>Symbiodiniaceae</taxon>
        <taxon>Symbiodinium</taxon>
    </lineage>
</organism>
<keyword evidence="3 9" id="KW-0813">Transport</keyword>